<protein>
    <submittedName>
        <fullName evidence="1">Uncharacterized protein</fullName>
    </submittedName>
</protein>
<gene>
    <name evidence="1" type="ORF">DM860_014955</name>
</gene>
<evidence type="ECO:0000313" key="2">
    <source>
        <dbReference type="Proteomes" id="UP000249390"/>
    </source>
</evidence>
<dbReference type="AlphaFoldDB" id="A0A328E660"/>
<name>A0A328E660_9ASTE</name>
<accession>A0A328E660</accession>
<reference evidence="1 2" key="1">
    <citation type="submission" date="2018-06" db="EMBL/GenBank/DDBJ databases">
        <title>The Genome of Cuscuta australis (Dodder) Provides Insight into the Evolution of Plant Parasitism.</title>
        <authorList>
            <person name="Liu H."/>
        </authorList>
    </citation>
    <scope>NUCLEOTIDE SEQUENCE [LARGE SCALE GENOMIC DNA]</scope>
    <source>
        <strain evidence="2">cv. Yunnan</strain>
        <tissue evidence="1">Vines</tissue>
    </source>
</reference>
<dbReference type="EMBL" id="NQVE01000040">
    <property type="protein sequence ID" value="RAL52128.1"/>
    <property type="molecule type" value="Genomic_DNA"/>
</dbReference>
<evidence type="ECO:0000313" key="1">
    <source>
        <dbReference type="EMBL" id="RAL52128.1"/>
    </source>
</evidence>
<comment type="caution">
    <text evidence="1">The sequence shown here is derived from an EMBL/GenBank/DDBJ whole genome shotgun (WGS) entry which is preliminary data.</text>
</comment>
<sequence length="183" mass="20606">MPVNLAALLFQDMMKQFYGPKFLGSVLAGWELYDGIVVGTDSTLTAVINGILLILRGNPTLKLMHHRGFTSADRTTSLGFMCRDGIILPSCSPKSTRTTFAFELGTNVFSFADLYYGFHVILVYYVGPHGWEPMLYDDVLNAGLYNPISVHSVDQEEPTNEDREWMDRLQSLEKYQKQVLPSV</sequence>
<proteinExistence type="predicted"/>
<organism evidence="1 2">
    <name type="scientific">Cuscuta australis</name>
    <dbReference type="NCBI Taxonomy" id="267555"/>
    <lineage>
        <taxon>Eukaryota</taxon>
        <taxon>Viridiplantae</taxon>
        <taxon>Streptophyta</taxon>
        <taxon>Embryophyta</taxon>
        <taxon>Tracheophyta</taxon>
        <taxon>Spermatophyta</taxon>
        <taxon>Magnoliopsida</taxon>
        <taxon>eudicotyledons</taxon>
        <taxon>Gunneridae</taxon>
        <taxon>Pentapetalae</taxon>
        <taxon>asterids</taxon>
        <taxon>lamiids</taxon>
        <taxon>Solanales</taxon>
        <taxon>Convolvulaceae</taxon>
        <taxon>Cuscuteae</taxon>
        <taxon>Cuscuta</taxon>
        <taxon>Cuscuta subgen. Grammica</taxon>
        <taxon>Cuscuta sect. Cleistogrammica</taxon>
    </lineage>
</organism>
<dbReference type="Proteomes" id="UP000249390">
    <property type="component" value="Unassembled WGS sequence"/>
</dbReference>
<keyword evidence="2" id="KW-1185">Reference proteome</keyword>